<keyword evidence="4 9" id="KW-0997">Cell inner membrane</keyword>
<feature type="compositionally biased region" description="Polar residues" evidence="10">
    <location>
        <begin position="171"/>
        <end position="186"/>
    </location>
</feature>
<dbReference type="AlphaFoldDB" id="A0A839VEQ2"/>
<feature type="transmembrane region" description="Helical" evidence="9">
    <location>
        <begin position="125"/>
        <end position="144"/>
    </location>
</feature>
<keyword evidence="3" id="KW-1003">Cell membrane</keyword>
<organism evidence="12 13">
    <name type="scientific">Halomonas cerina</name>
    <dbReference type="NCBI Taxonomy" id="447424"/>
    <lineage>
        <taxon>Bacteria</taxon>
        <taxon>Pseudomonadati</taxon>
        <taxon>Pseudomonadota</taxon>
        <taxon>Gammaproteobacteria</taxon>
        <taxon>Oceanospirillales</taxon>
        <taxon>Halomonadaceae</taxon>
        <taxon>Halomonas</taxon>
    </lineage>
</organism>
<dbReference type="InterPro" id="IPR055348">
    <property type="entry name" value="DctQ"/>
</dbReference>
<comment type="similarity">
    <text evidence="8 9">Belongs to the TRAP transporter small permease family.</text>
</comment>
<evidence type="ECO:0000313" key="13">
    <source>
        <dbReference type="Proteomes" id="UP000547614"/>
    </source>
</evidence>
<keyword evidence="6 9" id="KW-1133">Transmembrane helix</keyword>
<evidence type="ECO:0000256" key="9">
    <source>
        <dbReference type="RuleBase" id="RU369079"/>
    </source>
</evidence>
<evidence type="ECO:0000256" key="7">
    <source>
        <dbReference type="ARBA" id="ARBA00023136"/>
    </source>
</evidence>
<feature type="region of interest" description="Disordered" evidence="10">
    <location>
        <begin position="164"/>
        <end position="186"/>
    </location>
</feature>
<dbReference type="PANTHER" id="PTHR35011:SF2">
    <property type="entry name" value="2,3-DIKETO-L-GULONATE TRAP TRANSPORTER SMALL PERMEASE PROTEIN YIAM"/>
    <property type="match status" value="1"/>
</dbReference>
<dbReference type="PANTHER" id="PTHR35011">
    <property type="entry name" value="2,3-DIKETO-L-GULONATE TRAP TRANSPORTER SMALL PERMEASE PROTEIN YIAM"/>
    <property type="match status" value="1"/>
</dbReference>
<dbReference type="RefSeq" id="WP_183325744.1">
    <property type="nucleotide sequence ID" value="NZ_JACHXP010000009.1"/>
</dbReference>
<gene>
    <name evidence="12" type="ORF">FHR94_002197</name>
</gene>
<dbReference type="Pfam" id="PF04290">
    <property type="entry name" value="DctQ"/>
    <property type="match status" value="1"/>
</dbReference>
<feature type="domain" description="Tripartite ATP-independent periplasmic transporters DctQ component" evidence="11">
    <location>
        <begin position="22"/>
        <end position="149"/>
    </location>
</feature>
<dbReference type="GO" id="GO:0015740">
    <property type="term" value="P:C4-dicarboxylate transport"/>
    <property type="evidence" value="ECO:0007669"/>
    <property type="project" value="TreeGrafter"/>
</dbReference>
<proteinExistence type="inferred from homology"/>
<evidence type="ECO:0000256" key="4">
    <source>
        <dbReference type="ARBA" id="ARBA00022519"/>
    </source>
</evidence>
<sequence length="186" mass="20867">MLAKLLNHIEDYACRFLLGVFVVLLFVQVVMRVTLGIGMAWIEELARYAFVWFVFLGAAHAAHLSAHNRLQIHINLMPKRVANTLLLLVDLVWVGFCLVLAWKSLDLIGLLLEFPYDSPALGWSLAYVYFVFPIAFVLMAFRVLQVQYLKLVKGIEPGDVEHQEVSKITEGDSNATGDSSSNKSQG</sequence>
<keyword evidence="7 9" id="KW-0472">Membrane</keyword>
<evidence type="ECO:0000256" key="2">
    <source>
        <dbReference type="ARBA" id="ARBA00022448"/>
    </source>
</evidence>
<dbReference type="EMBL" id="JACHXP010000009">
    <property type="protein sequence ID" value="MBB3190956.1"/>
    <property type="molecule type" value="Genomic_DNA"/>
</dbReference>
<dbReference type="GO" id="GO:0022857">
    <property type="term" value="F:transmembrane transporter activity"/>
    <property type="evidence" value="ECO:0007669"/>
    <property type="project" value="UniProtKB-UniRule"/>
</dbReference>
<feature type="transmembrane region" description="Helical" evidence="9">
    <location>
        <begin position="85"/>
        <end position="105"/>
    </location>
</feature>
<dbReference type="GO" id="GO:0005886">
    <property type="term" value="C:plasma membrane"/>
    <property type="evidence" value="ECO:0007669"/>
    <property type="project" value="UniProtKB-SubCell"/>
</dbReference>
<name>A0A839VEQ2_9GAMM</name>
<comment type="subcellular location">
    <subcellularLocation>
        <location evidence="1 9">Cell inner membrane</location>
        <topology evidence="1 9">Multi-pass membrane protein</topology>
    </subcellularLocation>
</comment>
<feature type="transmembrane region" description="Helical" evidence="9">
    <location>
        <begin position="12"/>
        <end position="33"/>
    </location>
</feature>
<evidence type="ECO:0000259" key="11">
    <source>
        <dbReference type="Pfam" id="PF04290"/>
    </source>
</evidence>
<feature type="transmembrane region" description="Helical" evidence="9">
    <location>
        <begin position="45"/>
        <end position="64"/>
    </location>
</feature>
<evidence type="ECO:0000256" key="5">
    <source>
        <dbReference type="ARBA" id="ARBA00022692"/>
    </source>
</evidence>
<dbReference type="InterPro" id="IPR007387">
    <property type="entry name" value="TRAP_DctQ"/>
</dbReference>
<protein>
    <recommendedName>
        <fullName evidence="9">TRAP transporter small permease protein</fullName>
    </recommendedName>
</protein>
<comment type="function">
    <text evidence="9">Part of the tripartite ATP-independent periplasmic (TRAP) transport system.</text>
</comment>
<reference evidence="12 13" key="1">
    <citation type="submission" date="2020-08" db="EMBL/GenBank/DDBJ databases">
        <title>Genomic Encyclopedia of Type Strains, Phase III (KMG-III): the genomes of soil and plant-associated and newly described type strains.</title>
        <authorList>
            <person name="Whitman W."/>
        </authorList>
    </citation>
    <scope>NUCLEOTIDE SEQUENCE [LARGE SCALE GENOMIC DNA]</scope>
    <source>
        <strain evidence="12 13">CECT 7282</strain>
    </source>
</reference>
<evidence type="ECO:0000256" key="1">
    <source>
        <dbReference type="ARBA" id="ARBA00004429"/>
    </source>
</evidence>
<accession>A0A839VEQ2</accession>
<evidence type="ECO:0000256" key="10">
    <source>
        <dbReference type="SAM" id="MobiDB-lite"/>
    </source>
</evidence>
<evidence type="ECO:0000256" key="6">
    <source>
        <dbReference type="ARBA" id="ARBA00022989"/>
    </source>
</evidence>
<dbReference type="Proteomes" id="UP000547614">
    <property type="component" value="Unassembled WGS sequence"/>
</dbReference>
<evidence type="ECO:0000256" key="3">
    <source>
        <dbReference type="ARBA" id="ARBA00022475"/>
    </source>
</evidence>
<evidence type="ECO:0000256" key="8">
    <source>
        <dbReference type="ARBA" id="ARBA00038436"/>
    </source>
</evidence>
<comment type="caution">
    <text evidence="12">The sequence shown here is derived from an EMBL/GenBank/DDBJ whole genome shotgun (WGS) entry which is preliminary data.</text>
</comment>
<keyword evidence="5 9" id="KW-0812">Transmembrane</keyword>
<evidence type="ECO:0000313" key="12">
    <source>
        <dbReference type="EMBL" id="MBB3190956.1"/>
    </source>
</evidence>
<comment type="subunit">
    <text evidence="9">The complex comprises the extracytoplasmic solute receptor protein and the two transmembrane proteins.</text>
</comment>
<keyword evidence="2 9" id="KW-0813">Transport</keyword>
<keyword evidence="13" id="KW-1185">Reference proteome</keyword>